<dbReference type="GO" id="GO:0005829">
    <property type="term" value="C:cytosol"/>
    <property type="evidence" value="ECO:0007669"/>
    <property type="project" value="GOC"/>
</dbReference>
<evidence type="ECO:0000256" key="3">
    <source>
        <dbReference type="ARBA" id="ARBA00014516"/>
    </source>
</evidence>
<reference evidence="12" key="1">
    <citation type="submission" date="2015-01" db="EMBL/GenBank/DDBJ databases">
        <authorList>
            <person name="Aksoy S."/>
            <person name="Warren W."/>
            <person name="Wilson R.K."/>
        </authorList>
    </citation>
    <scope>NUCLEOTIDE SEQUENCE [LARGE SCALE GENOMIC DNA]</scope>
    <source>
        <strain evidence="12">IAEA</strain>
    </source>
</reference>
<dbReference type="InterPro" id="IPR019185">
    <property type="entry name" value="Integral_membrane_SYS1-rel"/>
</dbReference>
<dbReference type="EnsemblMetazoa" id="GPPI043716-RA">
    <property type="protein sequence ID" value="GPPI043716-PA"/>
    <property type="gene ID" value="GPPI043716"/>
</dbReference>
<organism evidence="11 12">
    <name type="scientific">Glossina palpalis gambiensis</name>
    <dbReference type="NCBI Taxonomy" id="67801"/>
    <lineage>
        <taxon>Eukaryota</taxon>
        <taxon>Metazoa</taxon>
        <taxon>Ecdysozoa</taxon>
        <taxon>Arthropoda</taxon>
        <taxon>Hexapoda</taxon>
        <taxon>Insecta</taxon>
        <taxon>Pterygota</taxon>
        <taxon>Neoptera</taxon>
        <taxon>Endopterygota</taxon>
        <taxon>Diptera</taxon>
        <taxon>Brachycera</taxon>
        <taxon>Muscomorpha</taxon>
        <taxon>Hippoboscoidea</taxon>
        <taxon>Glossinidae</taxon>
        <taxon>Glossina</taxon>
    </lineage>
</organism>
<evidence type="ECO:0000256" key="5">
    <source>
        <dbReference type="ARBA" id="ARBA00022692"/>
    </source>
</evidence>
<dbReference type="PANTHER" id="PTHR12952:SF0">
    <property type="entry name" value="PROTEIN SYS1 HOMOLOG"/>
    <property type="match status" value="1"/>
</dbReference>
<dbReference type="GO" id="GO:0000139">
    <property type="term" value="C:Golgi membrane"/>
    <property type="evidence" value="ECO:0007669"/>
    <property type="project" value="UniProtKB-SubCell"/>
</dbReference>
<dbReference type="AlphaFoldDB" id="A0A1B0BXT4"/>
<dbReference type="EMBL" id="JXJN01022355">
    <property type="status" value="NOT_ANNOTATED_CDS"/>
    <property type="molecule type" value="Genomic_DNA"/>
</dbReference>
<dbReference type="VEuPathDB" id="VectorBase:GPPI043716"/>
<feature type="transmembrane region" description="Helical" evidence="10">
    <location>
        <begin position="92"/>
        <end position="113"/>
    </location>
</feature>
<evidence type="ECO:0000256" key="9">
    <source>
        <dbReference type="ARBA" id="ARBA00023136"/>
    </source>
</evidence>
<dbReference type="PANTHER" id="PTHR12952">
    <property type="entry name" value="SYS1"/>
    <property type="match status" value="1"/>
</dbReference>
<dbReference type="GO" id="GO:0006895">
    <property type="term" value="P:Golgi to endosome transport"/>
    <property type="evidence" value="ECO:0007669"/>
    <property type="project" value="TreeGrafter"/>
</dbReference>
<protein>
    <recommendedName>
        <fullName evidence="3 10">Protein SYS1 homolog</fullName>
    </recommendedName>
</protein>
<dbReference type="GO" id="GO:0034067">
    <property type="term" value="P:protein localization to Golgi apparatus"/>
    <property type="evidence" value="ECO:0007669"/>
    <property type="project" value="TreeGrafter"/>
</dbReference>
<reference evidence="11" key="2">
    <citation type="submission" date="2020-05" db="UniProtKB">
        <authorList>
            <consortium name="EnsemblMetazoa"/>
        </authorList>
    </citation>
    <scope>IDENTIFICATION</scope>
    <source>
        <strain evidence="11">IAEA</strain>
    </source>
</reference>
<comment type="subcellular location">
    <subcellularLocation>
        <location evidence="1 10">Golgi apparatus membrane</location>
        <topology evidence="1 10">Multi-pass membrane protein</topology>
    </subcellularLocation>
</comment>
<evidence type="ECO:0000256" key="7">
    <source>
        <dbReference type="ARBA" id="ARBA00022989"/>
    </source>
</evidence>
<keyword evidence="5 10" id="KW-0812">Transmembrane</keyword>
<keyword evidence="4 10" id="KW-0813">Transport</keyword>
<dbReference type="InterPro" id="IPR016973">
    <property type="entry name" value="Integral_membrane_SYS1"/>
</dbReference>
<evidence type="ECO:0000313" key="12">
    <source>
        <dbReference type="Proteomes" id="UP000092460"/>
    </source>
</evidence>
<evidence type="ECO:0000256" key="4">
    <source>
        <dbReference type="ARBA" id="ARBA00022448"/>
    </source>
</evidence>
<evidence type="ECO:0000313" key="11">
    <source>
        <dbReference type="EnsemblMetazoa" id="GPPI043716-PA"/>
    </source>
</evidence>
<sequence length="161" mass="18488">MKAGTFRNPFQWDPVLIISQIISVQFCVYFTLGLLILTASLLAGDTYRLDNVFEYHEIHISDLKGRLIICAFVTNSFLASLFLWCIIRRAKLCLDFSCTFHFFHLLICWHYNSSFPSNISWWLVNAITTTIMCIGGEFLCLKSELKEIPVGYSALNQKSDV</sequence>
<feature type="transmembrane region" description="Helical" evidence="10">
    <location>
        <begin position="63"/>
        <end position="85"/>
    </location>
</feature>
<comment type="similarity">
    <text evidence="2 10">Belongs to the SYS1 family.</text>
</comment>
<evidence type="ECO:0000256" key="2">
    <source>
        <dbReference type="ARBA" id="ARBA00008160"/>
    </source>
</evidence>
<evidence type="ECO:0000256" key="10">
    <source>
        <dbReference type="PIRNR" id="PIRNR031402"/>
    </source>
</evidence>
<feature type="transmembrane region" description="Helical" evidence="10">
    <location>
        <begin position="21"/>
        <end position="43"/>
    </location>
</feature>
<feature type="transmembrane region" description="Helical" evidence="10">
    <location>
        <begin position="119"/>
        <end position="141"/>
    </location>
</feature>
<dbReference type="STRING" id="67801.A0A1B0BXT4"/>
<keyword evidence="6 10" id="KW-0653">Protein transport</keyword>
<dbReference type="Pfam" id="PF09801">
    <property type="entry name" value="SYS1"/>
    <property type="match status" value="1"/>
</dbReference>
<proteinExistence type="inferred from homology"/>
<keyword evidence="7 10" id="KW-1133">Transmembrane helix</keyword>
<evidence type="ECO:0000256" key="1">
    <source>
        <dbReference type="ARBA" id="ARBA00004653"/>
    </source>
</evidence>
<comment type="function">
    <text evidence="10">Involved in protein trafficking.</text>
</comment>
<evidence type="ECO:0000256" key="8">
    <source>
        <dbReference type="ARBA" id="ARBA00023034"/>
    </source>
</evidence>
<evidence type="ECO:0000256" key="6">
    <source>
        <dbReference type="ARBA" id="ARBA00022927"/>
    </source>
</evidence>
<dbReference type="PIRSF" id="PIRSF031402">
    <property type="entry name" value="SYS1_homologue"/>
    <property type="match status" value="1"/>
</dbReference>
<dbReference type="GO" id="GO:0005802">
    <property type="term" value="C:trans-Golgi network"/>
    <property type="evidence" value="ECO:0007669"/>
    <property type="project" value="TreeGrafter"/>
</dbReference>
<name>A0A1B0BXT4_9MUSC</name>
<dbReference type="Proteomes" id="UP000092460">
    <property type="component" value="Unassembled WGS sequence"/>
</dbReference>
<accession>A0A1B0BXT4</accession>
<dbReference type="GO" id="GO:0043001">
    <property type="term" value="P:Golgi to plasma membrane protein transport"/>
    <property type="evidence" value="ECO:0007669"/>
    <property type="project" value="TreeGrafter"/>
</dbReference>
<keyword evidence="8 10" id="KW-0333">Golgi apparatus</keyword>
<keyword evidence="12" id="KW-1185">Reference proteome</keyword>
<keyword evidence="9 10" id="KW-0472">Membrane</keyword>